<feature type="transmembrane region" description="Helical" evidence="1">
    <location>
        <begin position="55"/>
        <end position="78"/>
    </location>
</feature>
<keyword evidence="1" id="KW-0812">Transmembrane</keyword>
<evidence type="ECO:0000256" key="1">
    <source>
        <dbReference type="SAM" id="Phobius"/>
    </source>
</evidence>
<keyword evidence="1" id="KW-1133">Transmembrane helix</keyword>
<organism evidence="2 3">
    <name type="scientific">Vanilla planifolia</name>
    <name type="common">Vanilla</name>
    <dbReference type="NCBI Taxonomy" id="51239"/>
    <lineage>
        <taxon>Eukaryota</taxon>
        <taxon>Viridiplantae</taxon>
        <taxon>Streptophyta</taxon>
        <taxon>Embryophyta</taxon>
        <taxon>Tracheophyta</taxon>
        <taxon>Spermatophyta</taxon>
        <taxon>Magnoliopsida</taxon>
        <taxon>Liliopsida</taxon>
        <taxon>Asparagales</taxon>
        <taxon>Orchidaceae</taxon>
        <taxon>Vanilloideae</taxon>
        <taxon>Vanilleae</taxon>
        <taxon>Vanilla</taxon>
    </lineage>
</organism>
<reference evidence="2 3" key="1">
    <citation type="journal article" date="2020" name="Nat. Food">
        <title>A phased Vanilla planifolia genome enables genetic improvement of flavour and production.</title>
        <authorList>
            <person name="Hasing T."/>
            <person name="Tang H."/>
            <person name="Brym M."/>
            <person name="Khazi F."/>
            <person name="Huang T."/>
            <person name="Chambers A.H."/>
        </authorList>
    </citation>
    <scope>NUCLEOTIDE SEQUENCE [LARGE SCALE GENOMIC DNA]</scope>
    <source>
        <tissue evidence="2">Leaf</tissue>
    </source>
</reference>
<dbReference type="AlphaFoldDB" id="A0A835S4L1"/>
<keyword evidence="3" id="KW-1185">Reference proteome</keyword>
<dbReference type="Proteomes" id="UP000636800">
    <property type="component" value="Chromosome 1"/>
</dbReference>
<feature type="transmembrane region" description="Helical" evidence="1">
    <location>
        <begin position="140"/>
        <end position="160"/>
    </location>
</feature>
<feature type="transmembrane region" description="Helical" evidence="1">
    <location>
        <begin position="261"/>
        <end position="288"/>
    </location>
</feature>
<accession>A0A835S4L1</accession>
<dbReference type="InterPro" id="IPR016971">
    <property type="entry name" value="UCP031277"/>
</dbReference>
<feature type="transmembrane region" description="Helical" evidence="1">
    <location>
        <begin position="196"/>
        <end position="221"/>
    </location>
</feature>
<feature type="transmembrane region" description="Helical" evidence="1">
    <location>
        <begin position="233"/>
        <end position="255"/>
    </location>
</feature>
<dbReference type="PANTHER" id="PTHR34116">
    <property type="entry name" value="PLASMINOGEN ACTIVATOR INHIBITOR"/>
    <property type="match status" value="1"/>
</dbReference>
<dbReference type="EMBL" id="JADCNL010000001">
    <property type="protein sequence ID" value="KAG0499846.1"/>
    <property type="molecule type" value="Genomic_DNA"/>
</dbReference>
<dbReference type="PANTHER" id="PTHR34116:SF2">
    <property type="entry name" value="THH1_TOM1_TOM3 DOMAIN-CONTAINING PROTEIN"/>
    <property type="match status" value="1"/>
</dbReference>
<keyword evidence="1" id="KW-0472">Membrane</keyword>
<feature type="transmembrane region" description="Helical" evidence="1">
    <location>
        <begin position="12"/>
        <end position="34"/>
    </location>
</feature>
<comment type="caution">
    <text evidence="2">The sequence shown here is derived from an EMBL/GenBank/DDBJ whole genome shotgun (WGS) entry which is preliminary data.</text>
</comment>
<feature type="transmembrane region" description="Helical" evidence="1">
    <location>
        <begin position="98"/>
        <end position="119"/>
    </location>
</feature>
<dbReference type="OrthoDB" id="551672at2759"/>
<dbReference type="PIRSF" id="PIRSF031277">
    <property type="entry name" value="UCP031277"/>
    <property type="match status" value="1"/>
</dbReference>
<name>A0A835S4L1_VANPL</name>
<sequence>MPPTKVATDAFGAVTIALVALTTVLGLLCIYRCVYFQLQIQRRGYAHLSYFNGPWIIRIALIIISIWMGFGEISRLTLLRGTSKPLSSLKWQKYGCKFYIVSNLGFSEPTIALIYTFLLHSALQKKDSGTQSQRWIRKTFVYITLLCLPVFIFQLVLVLLGHKCNKEETPRTGKMANFFLCSSSLVNNVNICTYPLLSTIILGAYHLLVFVYVVYIGTRLLSLVINKELRMRVILLSLSIILLPLRVLLLGFSVLPRAGNLAYELLVFLAFLVLSFCNNIGIYMLVYLPVEDSLALRNIERHIAEGDDVPYDDYYGALLTANRSRRETSQNSNASMKRGSISFRTIVKDDAPVLDNIEEEWPRHYVPLQIISPARSP</sequence>
<proteinExistence type="predicted"/>
<evidence type="ECO:0000313" key="2">
    <source>
        <dbReference type="EMBL" id="KAG0499846.1"/>
    </source>
</evidence>
<evidence type="ECO:0000313" key="3">
    <source>
        <dbReference type="Proteomes" id="UP000636800"/>
    </source>
</evidence>
<protein>
    <submittedName>
        <fullName evidence="2">Uncharacterized protein</fullName>
    </submittedName>
</protein>
<gene>
    <name evidence="2" type="ORF">HPP92_004537</name>
</gene>